<dbReference type="Proteomes" id="UP000325827">
    <property type="component" value="Unassembled WGS sequence"/>
</dbReference>
<sequence>MRVDTHLHAYADAAEGLHDLTAYPIVEYGEKDDVVFAGVAGTVDDALRALADADVDYAALLGSYELPALPHPEGGARHWPVPPAHPDHVDGLVAYNRWLCDVGAAHPQLLPFVTANPAVMTSAQSGAHLAEAFGDWGGRGLKLHPIAIRTYPDDPGLIGVYEACADARAPIVFHSGPDLRGYGWSDPAAFAAVAAAHPRLMMILAHLGGASWRAVTALAEAQRGIFFDLSEIVMWIGATKGPTAEQVVGLIREIGVERITMGSDFPWYSPGATADVVEGLPGLGRGERDAILGDNAARILRLV</sequence>
<dbReference type="InterPro" id="IPR032465">
    <property type="entry name" value="ACMSD"/>
</dbReference>
<dbReference type="SUPFAM" id="SSF51556">
    <property type="entry name" value="Metallo-dependent hydrolases"/>
    <property type="match status" value="1"/>
</dbReference>
<dbReference type="PANTHER" id="PTHR21240">
    <property type="entry name" value="2-AMINO-3-CARBOXYLMUCONATE-6-SEMIALDEHYDE DECARBOXYLASE"/>
    <property type="match status" value="1"/>
</dbReference>
<dbReference type="OrthoDB" id="1407586at2"/>
<keyword evidence="3" id="KW-0378">Hydrolase</keyword>
<dbReference type="EMBL" id="VYSA01000002">
    <property type="protein sequence ID" value="KAA9108024.1"/>
    <property type="molecule type" value="Genomic_DNA"/>
</dbReference>
<accession>A0A5J5J1Z3</accession>
<keyword evidence="1" id="KW-0456">Lyase</keyword>
<dbReference type="AlphaFoldDB" id="A0A5J5J1Z3"/>
<protein>
    <submittedName>
        <fullName evidence="3">Amidohydrolase family protein</fullName>
    </submittedName>
</protein>
<dbReference type="InterPro" id="IPR006680">
    <property type="entry name" value="Amidohydro-rel"/>
</dbReference>
<evidence type="ECO:0000313" key="4">
    <source>
        <dbReference type="Proteomes" id="UP000325827"/>
    </source>
</evidence>
<evidence type="ECO:0000313" key="3">
    <source>
        <dbReference type="EMBL" id="KAA9108024.1"/>
    </source>
</evidence>
<dbReference type="GO" id="GO:0016831">
    <property type="term" value="F:carboxy-lyase activity"/>
    <property type="evidence" value="ECO:0007669"/>
    <property type="project" value="InterPro"/>
</dbReference>
<proteinExistence type="predicted"/>
<evidence type="ECO:0000256" key="1">
    <source>
        <dbReference type="ARBA" id="ARBA00023239"/>
    </source>
</evidence>
<dbReference type="Pfam" id="PF04909">
    <property type="entry name" value="Amidohydro_2"/>
    <property type="match status" value="1"/>
</dbReference>
<comment type="caution">
    <text evidence="3">The sequence shown here is derived from an EMBL/GenBank/DDBJ whole genome shotgun (WGS) entry which is preliminary data.</text>
</comment>
<dbReference type="Gene3D" id="3.20.20.140">
    <property type="entry name" value="Metal-dependent hydrolases"/>
    <property type="match status" value="1"/>
</dbReference>
<gene>
    <name evidence="3" type="ORF">F6B43_11445</name>
</gene>
<feature type="domain" description="Amidohydrolase-related" evidence="2">
    <location>
        <begin position="3"/>
        <end position="302"/>
    </location>
</feature>
<name>A0A5J5J1Z3_9MICO</name>
<dbReference type="GO" id="GO:0016787">
    <property type="term" value="F:hydrolase activity"/>
    <property type="evidence" value="ECO:0007669"/>
    <property type="project" value="UniProtKB-KW"/>
</dbReference>
<organism evidence="3 4">
    <name type="scientific">Microbacterium rhizomatis</name>
    <dbReference type="NCBI Taxonomy" id="1631477"/>
    <lineage>
        <taxon>Bacteria</taxon>
        <taxon>Bacillati</taxon>
        <taxon>Actinomycetota</taxon>
        <taxon>Actinomycetes</taxon>
        <taxon>Micrococcales</taxon>
        <taxon>Microbacteriaceae</taxon>
        <taxon>Microbacterium</taxon>
    </lineage>
</organism>
<evidence type="ECO:0000259" key="2">
    <source>
        <dbReference type="Pfam" id="PF04909"/>
    </source>
</evidence>
<dbReference type="RefSeq" id="WP_150449055.1">
    <property type="nucleotide sequence ID" value="NZ_VYSA01000002.1"/>
</dbReference>
<keyword evidence="4" id="KW-1185">Reference proteome</keyword>
<reference evidence="4" key="1">
    <citation type="submission" date="2019-09" db="EMBL/GenBank/DDBJ databases">
        <title>Mumia zhuanghuii sp. nov. isolated from the intestinal contents of plateau pika (Ochotona curzoniae) in the Qinghai-Tibet plateau of China.</title>
        <authorList>
            <person name="Tian Z."/>
        </authorList>
    </citation>
    <scope>NUCLEOTIDE SEQUENCE [LARGE SCALE GENOMIC DNA]</scope>
    <source>
        <strain evidence="4">JCM 30598</strain>
    </source>
</reference>
<dbReference type="InterPro" id="IPR032466">
    <property type="entry name" value="Metal_Hydrolase"/>
</dbReference>